<dbReference type="InterPro" id="IPR025580">
    <property type="entry name" value="Gp46"/>
</dbReference>
<protein>
    <submittedName>
        <fullName evidence="2">DUF4355 domain-containing protein</fullName>
    </submittedName>
</protein>
<feature type="region of interest" description="Disordered" evidence="1">
    <location>
        <begin position="177"/>
        <end position="213"/>
    </location>
</feature>
<dbReference type="Proteomes" id="UP000429730">
    <property type="component" value="Unassembled WGS sequence"/>
</dbReference>
<gene>
    <name evidence="2" type="ORF">GTI81_13710</name>
</gene>
<reference evidence="2 3" key="1">
    <citation type="submission" date="2019-04" db="EMBL/GenBank/DDBJ databases">
        <title>Step-wise assembly of the neonatal virome modulated by breast feeding.</title>
        <authorList>
            <person name="Liang G."/>
            <person name="Bushman F."/>
        </authorList>
    </citation>
    <scope>NUCLEOTIDE SEQUENCE [LARGE SCALE GENOMIC DNA]</scope>
    <source>
        <strain evidence="2 3">E3754</strain>
    </source>
</reference>
<dbReference type="RefSeq" id="WP_002389050.1">
    <property type="nucleotide sequence ID" value="NZ_CABGHL010000010.1"/>
</dbReference>
<organism evidence="2 3">
    <name type="scientific">Enterococcus faecalis</name>
    <name type="common">Streptococcus faecalis</name>
    <dbReference type="NCBI Taxonomy" id="1351"/>
    <lineage>
        <taxon>Bacteria</taxon>
        <taxon>Bacillati</taxon>
        <taxon>Bacillota</taxon>
        <taxon>Bacilli</taxon>
        <taxon>Lactobacillales</taxon>
        <taxon>Enterococcaceae</taxon>
        <taxon>Enterococcus</taxon>
    </lineage>
</organism>
<proteinExistence type="predicted"/>
<sequence>MKTKKLLLPMHLQFFADNLDTGTGGTDQPAGGQEQTPPGDGGKDKGNGKTFSRDEVAKMIAAEVSKTKEAWEKELQEKQEEADKLAKMNDQEKNDHEKQKLLEKIKELESAQNLAEMSKTATKMFSDKGIQATEGLLSLVVKETAEETSENVKAVVKLIETERETIKADFEKRIGSKLPLDGNADASLSRGAQMAKQANNQNKAPENNLWATN</sequence>
<evidence type="ECO:0000313" key="2">
    <source>
        <dbReference type="EMBL" id="MXS53757.1"/>
    </source>
</evidence>
<name>A0AAP6RJP6_ENTFL</name>
<accession>A0AAP6RJP6</accession>
<feature type="compositionally biased region" description="Polar residues" evidence="1">
    <location>
        <begin position="196"/>
        <end position="213"/>
    </location>
</feature>
<dbReference type="EMBL" id="WVTJ01000035">
    <property type="protein sequence ID" value="MXS53757.1"/>
    <property type="molecule type" value="Genomic_DNA"/>
</dbReference>
<comment type="caution">
    <text evidence="2">The sequence shown here is derived from an EMBL/GenBank/DDBJ whole genome shotgun (WGS) entry which is preliminary data.</text>
</comment>
<feature type="compositionally biased region" description="Basic and acidic residues" evidence="1">
    <location>
        <begin position="41"/>
        <end position="54"/>
    </location>
</feature>
<evidence type="ECO:0000256" key="1">
    <source>
        <dbReference type="SAM" id="MobiDB-lite"/>
    </source>
</evidence>
<evidence type="ECO:0000313" key="3">
    <source>
        <dbReference type="Proteomes" id="UP000429730"/>
    </source>
</evidence>
<dbReference type="AlphaFoldDB" id="A0AAP6RJP6"/>
<feature type="region of interest" description="Disordered" evidence="1">
    <location>
        <begin position="17"/>
        <end position="54"/>
    </location>
</feature>
<feature type="region of interest" description="Disordered" evidence="1">
    <location>
        <begin position="67"/>
        <end position="98"/>
    </location>
</feature>
<dbReference type="Pfam" id="PF14265">
    <property type="entry name" value="DUF4355"/>
    <property type="match status" value="1"/>
</dbReference>